<protein>
    <submittedName>
        <fullName evidence="5">Oxidoreductase</fullName>
    </submittedName>
</protein>
<dbReference type="RefSeq" id="WP_047314086.1">
    <property type="nucleotide sequence ID" value="NZ_LDPQ01000004.1"/>
</dbReference>
<dbReference type="PRINTS" id="PR00080">
    <property type="entry name" value="SDRFAMILY"/>
</dbReference>
<dbReference type="PATRIC" id="fig|29311.18.peg.3240"/>
<sequence>MDLHGRTTLLTGATGGLGRAIAKGLALRGAKLVLSSRKAEDLDQLAGSLSGVDHRTVVCDLAAEGAVFALLEQVGDIDILVANAGLPGSGRLEGFNHDEISRAFRVNLEAPVRMTRELLPGWQERGSGHFVFISSISGFTAMPRASVYAATKFGLRGFALNLREDLRGSGVGVSVITPGAIREAGMFADSGAPPPPGIGTGTPEQVANAVVRAIERNKPEISVAPVRQRALARFAMLAPEIFGRIAGSVAAKAADAVVAGQADKR</sequence>
<dbReference type="STRING" id="1202450.B586_11210"/>
<evidence type="ECO:0000313" key="6">
    <source>
        <dbReference type="Proteomes" id="UP000036334"/>
    </source>
</evidence>
<dbReference type="InterPro" id="IPR057326">
    <property type="entry name" value="KR_dom"/>
</dbReference>
<dbReference type="InterPro" id="IPR020904">
    <property type="entry name" value="Sc_DH/Rdtase_CS"/>
</dbReference>
<comment type="similarity">
    <text evidence="1 3">Belongs to the short-chain dehydrogenases/reductases (SDR) family.</text>
</comment>
<dbReference type="GO" id="GO:0016020">
    <property type="term" value="C:membrane"/>
    <property type="evidence" value="ECO:0007669"/>
    <property type="project" value="TreeGrafter"/>
</dbReference>
<proteinExistence type="inferred from homology"/>
<dbReference type="Proteomes" id="UP000036334">
    <property type="component" value="Unassembled WGS sequence"/>
</dbReference>
<dbReference type="PROSITE" id="PS00061">
    <property type="entry name" value="ADH_SHORT"/>
    <property type="match status" value="1"/>
</dbReference>
<feature type="domain" description="Ketoreductase" evidence="4">
    <location>
        <begin position="6"/>
        <end position="184"/>
    </location>
</feature>
<evidence type="ECO:0000256" key="2">
    <source>
        <dbReference type="ARBA" id="ARBA00023002"/>
    </source>
</evidence>
<accession>A0A0I9U3X1</accession>
<evidence type="ECO:0000259" key="4">
    <source>
        <dbReference type="SMART" id="SM00822"/>
    </source>
</evidence>
<dbReference type="InterPro" id="IPR002347">
    <property type="entry name" value="SDR_fam"/>
</dbReference>
<dbReference type="CDD" id="cd05233">
    <property type="entry name" value="SDR_c"/>
    <property type="match status" value="1"/>
</dbReference>
<dbReference type="OrthoDB" id="5178125at2"/>
<dbReference type="Pfam" id="PF00106">
    <property type="entry name" value="adh_short"/>
    <property type="match status" value="1"/>
</dbReference>
<name>A0A0I9U3X1_9MYCO</name>
<organism evidence="5 6">
    <name type="scientific">Mycobacterium haemophilum</name>
    <dbReference type="NCBI Taxonomy" id="29311"/>
    <lineage>
        <taxon>Bacteria</taxon>
        <taxon>Bacillati</taxon>
        <taxon>Actinomycetota</taxon>
        <taxon>Actinomycetes</taxon>
        <taxon>Mycobacteriales</taxon>
        <taxon>Mycobacteriaceae</taxon>
        <taxon>Mycobacterium</taxon>
    </lineage>
</organism>
<reference evidence="5 6" key="1">
    <citation type="submission" date="2015-05" db="EMBL/GenBank/DDBJ databases">
        <title>Genome sequence of Mycobacterium haemophilum.</title>
        <authorList>
            <person name="Greninger A.L."/>
            <person name="Cunningham G."/>
            <person name="Miller S."/>
        </authorList>
    </citation>
    <scope>NUCLEOTIDE SEQUENCE [LARGE SCALE GENOMIC DNA]</scope>
    <source>
        <strain evidence="6">UC1</strain>
    </source>
</reference>
<evidence type="ECO:0000313" key="5">
    <source>
        <dbReference type="EMBL" id="KLO36806.1"/>
    </source>
</evidence>
<dbReference type="SMART" id="SM00822">
    <property type="entry name" value="PKS_KR"/>
    <property type="match status" value="1"/>
</dbReference>
<dbReference type="SUPFAM" id="SSF51735">
    <property type="entry name" value="NAD(P)-binding Rossmann-fold domains"/>
    <property type="match status" value="1"/>
</dbReference>
<dbReference type="EMBL" id="LDPR01000007">
    <property type="protein sequence ID" value="KLO36806.1"/>
    <property type="molecule type" value="Genomic_DNA"/>
</dbReference>
<keyword evidence="6" id="KW-1185">Reference proteome</keyword>
<dbReference type="PANTHER" id="PTHR44196">
    <property type="entry name" value="DEHYDROGENASE/REDUCTASE SDR FAMILY MEMBER 7B"/>
    <property type="match status" value="1"/>
</dbReference>
<evidence type="ECO:0000256" key="3">
    <source>
        <dbReference type="RuleBase" id="RU000363"/>
    </source>
</evidence>
<gene>
    <name evidence="5" type="ORF">ABH38_10335</name>
</gene>
<dbReference type="PRINTS" id="PR00081">
    <property type="entry name" value="GDHRDH"/>
</dbReference>
<comment type="caution">
    <text evidence="5">The sequence shown here is derived from an EMBL/GenBank/DDBJ whole genome shotgun (WGS) entry which is preliminary data.</text>
</comment>
<dbReference type="Gene3D" id="3.40.50.720">
    <property type="entry name" value="NAD(P)-binding Rossmann-like Domain"/>
    <property type="match status" value="1"/>
</dbReference>
<dbReference type="InterPro" id="IPR036291">
    <property type="entry name" value="NAD(P)-bd_dom_sf"/>
</dbReference>
<evidence type="ECO:0000256" key="1">
    <source>
        <dbReference type="ARBA" id="ARBA00006484"/>
    </source>
</evidence>
<dbReference type="PANTHER" id="PTHR44196:SF1">
    <property type="entry name" value="DEHYDROGENASE_REDUCTASE SDR FAMILY MEMBER 7B"/>
    <property type="match status" value="1"/>
</dbReference>
<dbReference type="AlphaFoldDB" id="A0A0I9U3X1"/>
<dbReference type="GO" id="GO:0016491">
    <property type="term" value="F:oxidoreductase activity"/>
    <property type="evidence" value="ECO:0007669"/>
    <property type="project" value="UniProtKB-KW"/>
</dbReference>
<keyword evidence="2" id="KW-0560">Oxidoreductase</keyword>